<dbReference type="PANTHER" id="PTHR42908">
    <property type="entry name" value="TRANSLATION ELONGATION FACTOR-RELATED"/>
    <property type="match status" value="1"/>
</dbReference>
<dbReference type="InterPro" id="IPR020568">
    <property type="entry name" value="Ribosomal_Su5_D2-typ_SF"/>
</dbReference>
<sequence>MPTVTTAKLQELQSTRKNIRNICILAHVDHGKTTLSDSLLASNGIISSKLAGKVRYLDSREDEQERGITMESSGISLYFQVLRSIMEGEAVGSVSSHELSELMPFCYFDDSEQKTISSEYLVNLIDSPGHVDFSSEVSTASRLCDGALVLIDAVEGICTQTITVLRQAWAEKVRPVLVFNKIDRLITEIQLTPMEAYQHLNKILEQANAIMATFLTGDAMAEEARKVEEQKHKAAEQATVEDIQNQMFDWSMEELDDSDIYFDPAVGNVIFASAYDGWAFRIQQFATIYSKKLGFKEAALRKCLWGDFYFDPKSKRVIQQKHLKGRNLKPMFVQFVLDNIWAVYRNVIVEPDRERTEKIVASLNLKILPRDMRSKDTRTLLTAIMTQWLPMSTAILITIIEQLPSPNVAQKVRLPKILYPYADGPIEPSNDLEKALFDCDQSDEVPAVAYVSKMFAVPADVLPENRRKQLTAEELRERGRIHRAALKAAAEGNAPGDTATQDVGVEVAAPDVPEVAEADKNEESLIGFARLYSGKLRVGQKLYVLGPKYNPQQPDKHCSEITIKNLYMIMGRELEALPEVPAGNVFGIGGLEGHVLKNATLSTTKDTPNLAGVITDSAPIVRVALEPEDLSQMDKLVRGLRLLNLADPCVEVMLQETGEHVILTAGELHLERCLKDLRERFAKIEINVSPPIVPFRESIVSADLPANKEKDGAMIPRGTITVPIPSKFISLKLRAVPLPKNVVEFISSHTATIKTIVEQKLARKNAKKQSKDGEAEDIRAENITGELSEEKILSAADFQNQLKKEFKVAQDQGGPLAQVWDGIVDQIWSFGPKRVGPNLLVNKIPGYVRKHFFHVDEAAKEAGENAQDEEDDDEVVKVSQQDSRLGILDVDFNIHTAFQLSTLTGTLCGEPMLGVCYIVEDVIVNSDEMVGPDGDAIDVRSKIGIIQGQVISTMREACRQSFLDWSPRLYLAMYSCDIQASAEVLGKVYGVVSKRRGRIISEDLKDGTSFWQISARMPVVESFGFSDEIRKRTSGAASPQLVFSGFEMLDQDPFWVPTTEEELEDLGEKADRENLAKKYMDTVRKRKGMFVEKKIVEHAEKQRTLKKN</sequence>
<evidence type="ECO:0000256" key="6">
    <source>
        <dbReference type="ARBA" id="ARBA00023134"/>
    </source>
</evidence>
<reference evidence="11" key="1">
    <citation type="submission" date="2020-12" db="EMBL/GenBank/DDBJ databases">
        <title>Metabolic potential, ecology and presence of endohyphal bacteria is reflected in genomic diversity of Mucoromycotina.</title>
        <authorList>
            <person name="Muszewska A."/>
            <person name="Okrasinska A."/>
            <person name="Steczkiewicz K."/>
            <person name="Drgas O."/>
            <person name="Orlowska M."/>
            <person name="Perlinska-Lenart U."/>
            <person name="Aleksandrzak-Piekarczyk T."/>
            <person name="Szatraj K."/>
            <person name="Zielenkiewicz U."/>
            <person name="Pilsyk S."/>
            <person name="Malc E."/>
            <person name="Mieczkowski P."/>
            <person name="Kruszewska J.S."/>
            <person name="Biernat P."/>
            <person name="Pawlowska J."/>
        </authorList>
    </citation>
    <scope>NUCLEOTIDE SEQUENCE</scope>
    <source>
        <strain evidence="11">WA0000067209</strain>
    </source>
</reference>
<dbReference type="InterPro" id="IPR009000">
    <property type="entry name" value="Transl_B-barrel_sf"/>
</dbReference>
<dbReference type="Pfam" id="PF00679">
    <property type="entry name" value="EFG_C"/>
    <property type="match status" value="1"/>
</dbReference>
<evidence type="ECO:0000256" key="2">
    <source>
        <dbReference type="ARBA" id="ARBA00022490"/>
    </source>
</evidence>
<dbReference type="GO" id="GO:0005525">
    <property type="term" value="F:GTP binding"/>
    <property type="evidence" value="ECO:0007669"/>
    <property type="project" value="UniProtKB-KW"/>
</dbReference>
<dbReference type="CDD" id="cd01681">
    <property type="entry name" value="aeEF2_snRNP_like_IV"/>
    <property type="match status" value="1"/>
</dbReference>
<dbReference type="InterPro" id="IPR014721">
    <property type="entry name" value="Ribsml_uS5_D2-typ_fold_subgr"/>
</dbReference>
<keyword evidence="3" id="KW-0690">Ribosome biogenesis</keyword>
<dbReference type="PANTHER" id="PTHR42908:SF3">
    <property type="entry name" value="ELONGATION FACTOR-LIKE GTPASE 1"/>
    <property type="match status" value="1"/>
</dbReference>
<evidence type="ECO:0000256" key="5">
    <source>
        <dbReference type="ARBA" id="ARBA00022801"/>
    </source>
</evidence>
<dbReference type="FunFam" id="3.30.70.240:FF:000006">
    <property type="entry name" value="Elongation factor like GTPase 1"/>
    <property type="match status" value="1"/>
</dbReference>
<dbReference type="InterPro" id="IPR056752">
    <property type="entry name" value="EFL1"/>
</dbReference>
<evidence type="ECO:0000256" key="9">
    <source>
        <dbReference type="ARBA" id="ARBA00081809"/>
    </source>
</evidence>
<feature type="domain" description="Tr-type G" evidence="10">
    <location>
        <begin position="17"/>
        <end position="313"/>
    </location>
</feature>
<dbReference type="Gene3D" id="3.40.50.300">
    <property type="entry name" value="P-loop containing nucleotide triphosphate hydrolases"/>
    <property type="match status" value="1"/>
</dbReference>
<dbReference type="InterPro" id="IPR041095">
    <property type="entry name" value="EFG_II"/>
</dbReference>
<evidence type="ECO:0000313" key="12">
    <source>
        <dbReference type="Proteomes" id="UP000654370"/>
    </source>
</evidence>
<organism evidence="11 12">
    <name type="scientific">Mortierella isabellina</name>
    <name type="common">Filamentous fungus</name>
    <name type="synonym">Umbelopsis isabellina</name>
    <dbReference type="NCBI Taxonomy" id="91625"/>
    <lineage>
        <taxon>Eukaryota</taxon>
        <taxon>Fungi</taxon>
        <taxon>Fungi incertae sedis</taxon>
        <taxon>Mucoromycota</taxon>
        <taxon>Mucoromycotina</taxon>
        <taxon>Umbelopsidomycetes</taxon>
        <taxon>Umbelopsidales</taxon>
        <taxon>Umbelopsidaceae</taxon>
        <taxon>Umbelopsis</taxon>
    </lineage>
</organism>
<dbReference type="Pfam" id="PF25118">
    <property type="entry name" value="EFL1"/>
    <property type="match status" value="1"/>
</dbReference>
<dbReference type="FunFam" id="3.90.1430.10:FF:000002">
    <property type="entry name" value="Elongation factor like GTPase 1"/>
    <property type="match status" value="1"/>
</dbReference>
<dbReference type="Pfam" id="PF00009">
    <property type="entry name" value="GTP_EFTU"/>
    <property type="match status" value="1"/>
</dbReference>
<keyword evidence="5" id="KW-0378">Hydrolase</keyword>
<evidence type="ECO:0000313" key="11">
    <source>
        <dbReference type="EMBL" id="KAG2182081.1"/>
    </source>
</evidence>
<dbReference type="Gene3D" id="3.30.230.10">
    <property type="match status" value="1"/>
</dbReference>
<keyword evidence="2" id="KW-0963">Cytoplasm</keyword>
<evidence type="ECO:0000256" key="8">
    <source>
        <dbReference type="ARBA" id="ARBA00068031"/>
    </source>
</evidence>
<dbReference type="Pfam" id="PF03144">
    <property type="entry name" value="GTP_EFTU_D2"/>
    <property type="match status" value="1"/>
</dbReference>
<dbReference type="FunFam" id="3.30.70.870:FF:000002">
    <property type="entry name" value="Translation elongation factor 2"/>
    <property type="match status" value="1"/>
</dbReference>
<evidence type="ECO:0000256" key="7">
    <source>
        <dbReference type="ARBA" id="ARBA00048548"/>
    </source>
</evidence>
<dbReference type="SUPFAM" id="SSF50447">
    <property type="entry name" value="Translation proteins"/>
    <property type="match status" value="1"/>
</dbReference>
<dbReference type="NCBIfam" id="TIGR00231">
    <property type="entry name" value="small_GTP"/>
    <property type="match status" value="1"/>
</dbReference>
<dbReference type="InterPro" id="IPR027417">
    <property type="entry name" value="P-loop_NTPase"/>
</dbReference>
<accession>A0A8H7PXS8</accession>
<dbReference type="SUPFAM" id="SSF54211">
    <property type="entry name" value="Ribosomal protein S5 domain 2-like"/>
    <property type="match status" value="1"/>
</dbReference>
<comment type="subcellular location">
    <subcellularLocation>
        <location evidence="1">Cytoplasm</location>
    </subcellularLocation>
</comment>
<dbReference type="CDD" id="cd16268">
    <property type="entry name" value="EF2_II"/>
    <property type="match status" value="1"/>
</dbReference>
<keyword evidence="4" id="KW-0547">Nucleotide-binding</keyword>
<dbReference type="InterPro" id="IPR004161">
    <property type="entry name" value="EFTu-like_2"/>
</dbReference>
<keyword evidence="6" id="KW-0342">GTP-binding</keyword>
<gene>
    <name evidence="11" type="ORF">INT43_007008</name>
</gene>
<evidence type="ECO:0000256" key="1">
    <source>
        <dbReference type="ARBA" id="ARBA00004496"/>
    </source>
</evidence>
<keyword evidence="12" id="KW-1185">Reference proteome</keyword>
<comment type="catalytic activity">
    <reaction evidence="7">
        <text>GTP + H2O = GDP + phosphate + H(+)</text>
        <dbReference type="Rhea" id="RHEA:19669"/>
        <dbReference type="ChEBI" id="CHEBI:15377"/>
        <dbReference type="ChEBI" id="CHEBI:15378"/>
        <dbReference type="ChEBI" id="CHEBI:37565"/>
        <dbReference type="ChEBI" id="CHEBI:43474"/>
        <dbReference type="ChEBI" id="CHEBI:58189"/>
    </reaction>
</comment>
<dbReference type="PRINTS" id="PR00315">
    <property type="entry name" value="ELONGATNFCT"/>
</dbReference>
<dbReference type="EMBL" id="JAEPQZ010000004">
    <property type="protein sequence ID" value="KAG2182081.1"/>
    <property type="molecule type" value="Genomic_DNA"/>
</dbReference>
<dbReference type="Gene3D" id="2.40.30.10">
    <property type="entry name" value="Translation factors"/>
    <property type="match status" value="1"/>
</dbReference>
<dbReference type="Proteomes" id="UP000654370">
    <property type="component" value="Unassembled WGS sequence"/>
</dbReference>
<dbReference type="SUPFAM" id="SSF54980">
    <property type="entry name" value="EF-G C-terminal domain-like"/>
    <property type="match status" value="2"/>
</dbReference>
<dbReference type="AlphaFoldDB" id="A0A8H7PXS8"/>
<dbReference type="GO" id="GO:0005829">
    <property type="term" value="C:cytosol"/>
    <property type="evidence" value="ECO:0007669"/>
    <property type="project" value="TreeGrafter"/>
</dbReference>
<dbReference type="GO" id="GO:0003924">
    <property type="term" value="F:GTPase activity"/>
    <property type="evidence" value="ECO:0007669"/>
    <property type="project" value="InterPro"/>
</dbReference>
<dbReference type="InterPro" id="IPR035647">
    <property type="entry name" value="EFG_III/V"/>
</dbReference>
<protein>
    <recommendedName>
        <fullName evidence="8">Ribosome assembly protein 1</fullName>
    </recommendedName>
    <alternativeName>
        <fullName evidence="9">Elongation factor-like 1</fullName>
    </alternativeName>
</protein>
<dbReference type="Gene3D" id="3.30.70.870">
    <property type="entry name" value="Elongation Factor G (Translational Gtpase), domain 3"/>
    <property type="match status" value="1"/>
</dbReference>
<dbReference type="Gene3D" id="3.30.70.240">
    <property type="match status" value="1"/>
</dbReference>
<dbReference type="InterPro" id="IPR005225">
    <property type="entry name" value="Small_GTP-bd"/>
</dbReference>
<evidence type="ECO:0000259" key="10">
    <source>
        <dbReference type="PROSITE" id="PS51722"/>
    </source>
</evidence>
<dbReference type="FunFam" id="3.40.50.300:FF:000746">
    <property type="entry name" value="Ribosome assembly protein 1"/>
    <property type="match status" value="1"/>
</dbReference>
<dbReference type="GO" id="GO:0043022">
    <property type="term" value="F:ribosome binding"/>
    <property type="evidence" value="ECO:0007669"/>
    <property type="project" value="TreeGrafter"/>
</dbReference>
<dbReference type="Gene3D" id="3.90.1430.10">
    <property type="entry name" value="Yeast translation eEF2 (G' domain)"/>
    <property type="match status" value="1"/>
</dbReference>
<dbReference type="Pfam" id="PF14492">
    <property type="entry name" value="EFG_III"/>
    <property type="match status" value="1"/>
</dbReference>
<comment type="caution">
    <text evidence="11">The sequence shown here is derived from an EMBL/GenBank/DDBJ whole genome shotgun (WGS) entry which is preliminary data.</text>
</comment>
<name>A0A8H7PXS8_MORIS</name>
<evidence type="ECO:0000256" key="3">
    <source>
        <dbReference type="ARBA" id="ARBA00022517"/>
    </source>
</evidence>
<dbReference type="GO" id="GO:1990904">
    <property type="term" value="C:ribonucleoprotein complex"/>
    <property type="evidence" value="ECO:0007669"/>
    <property type="project" value="TreeGrafter"/>
</dbReference>
<dbReference type="CDD" id="cd16261">
    <property type="entry name" value="EF2_snRNP_III"/>
    <property type="match status" value="1"/>
</dbReference>
<evidence type="ECO:0000256" key="4">
    <source>
        <dbReference type="ARBA" id="ARBA00022741"/>
    </source>
</evidence>
<dbReference type="GO" id="GO:0042256">
    <property type="term" value="P:cytosolic ribosome assembly"/>
    <property type="evidence" value="ECO:0007669"/>
    <property type="project" value="TreeGrafter"/>
</dbReference>
<dbReference type="OrthoDB" id="364892at2759"/>
<dbReference type="SMART" id="SM00838">
    <property type="entry name" value="EFG_C"/>
    <property type="match status" value="1"/>
</dbReference>
<dbReference type="PROSITE" id="PS51722">
    <property type="entry name" value="G_TR_2"/>
    <property type="match status" value="1"/>
</dbReference>
<dbReference type="InterPro" id="IPR000795">
    <property type="entry name" value="T_Tr_GTP-bd_dom"/>
</dbReference>
<dbReference type="CDD" id="cd01885">
    <property type="entry name" value="EF2"/>
    <property type="match status" value="1"/>
</dbReference>
<dbReference type="SUPFAM" id="SSF52540">
    <property type="entry name" value="P-loop containing nucleoside triphosphate hydrolases"/>
    <property type="match status" value="1"/>
</dbReference>
<dbReference type="InterPro" id="IPR000640">
    <property type="entry name" value="EFG_V-like"/>
</dbReference>
<dbReference type="CDD" id="cd04096">
    <property type="entry name" value="eEF2_snRNP_like_C"/>
    <property type="match status" value="1"/>
</dbReference>
<proteinExistence type="predicted"/>